<reference evidence="1 2" key="1">
    <citation type="submission" date="2022-06" db="EMBL/GenBank/DDBJ databases">
        <title>Rhizosaccharibacter gen. nov. sp. nov. KSS12, endophytic bacteria isolated from sugarcane.</title>
        <authorList>
            <person name="Pitiwittayakul N."/>
        </authorList>
    </citation>
    <scope>NUCLEOTIDE SEQUENCE [LARGE SCALE GENOMIC DNA]</scope>
    <source>
        <strain evidence="1 2">KSS12</strain>
    </source>
</reference>
<organism evidence="1 2">
    <name type="scientific">Rhizosaccharibacter radicis</name>
    <dbReference type="NCBI Taxonomy" id="2782605"/>
    <lineage>
        <taxon>Bacteria</taxon>
        <taxon>Pseudomonadati</taxon>
        <taxon>Pseudomonadota</taxon>
        <taxon>Alphaproteobacteria</taxon>
        <taxon>Acetobacterales</taxon>
        <taxon>Acetobacteraceae</taxon>
        <taxon>Rhizosaccharibacter</taxon>
    </lineage>
</organism>
<evidence type="ECO:0000313" key="1">
    <source>
        <dbReference type="EMBL" id="MCQ8242317.1"/>
    </source>
</evidence>
<protein>
    <submittedName>
        <fullName evidence="1">Uncharacterized protein</fullName>
    </submittedName>
</protein>
<proteinExistence type="predicted"/>
<keyword evidence="2" id="KW-1185">Reference proteome</keyword>
<gene>
    <name evidence="1" type="ORF">NFI88_15905</name>
</gene>
<accession>A0ABT1W139</accession>
<evidence type="ECO:0000313" key="2">
    <source>
        <dbReference type="Proteomes" id="UP001524547"/>
    </source>
</evidence>
<name>A0ABT1W139_9PROT</name>
<comment type="caution">
    <text evidence="1">The sequence shown here is derived from an EMBL/GenBank/DDBJ whole genome shotgun (WGS) entry which is preliminary data.</text>
</comment>
<sequence length="77" mass="8338">MQMHAGYTPEELATIRLAVPGLDLRSIRALRRAGFAIVPETAGSETPTGDSRRFWHMIPRPMHTAALVDQAPAGVGD</sequence>
<dbReference type="RefSeq" id="WP_422921067.1">
    <property type="nucleotide sequence ID" value="NZ_JAMZEJ010000010.1"/>
</dbReference>
<dbReference type="EMBL" id="JAMZEJ010000010">
    <property type="protein sequence ID" value="MCQ8242317.1"/>
    <property type="molecule type" value="Genomic_DNA"/>
</dbReference>
<dbReference type="Proteomes" id="UP001524547">
    <property type="component" value="Unassembled WGS sequence"/>
</dbReference>